<dbReference type="Pfam" id="PF04542">
    <property type="entry name" value="Sigma70_r2"/>
    <property type="match status" value="1"/>
</dbReference>
<comment type="caution">
    <text evidence="4">The sequence shown here is derived from an EMBL/GenBank/DDBJ whole genome shotgun (WGS) entry which is preliminary data.</text>
</comment>
<evidence type="ECO:0000313" key="4">
    <source>
        <dbReference type="EMBL" id="MFD2587297.1"/>
    </source>
</evidence>
<dbReference type="Pfam" id="PF20239">
    <property type="entry name" value="DUF6596"/>
    <property type="match status" value="1"/>
</dbReference>
<dbReference type="SUPFAM" id="SSF88946">
    <property type="entry name" value="Sigma2 domain of RNA polymerase sigma factors"/>
    <property type="match status" value="1"/>
</dbReference>
<gene>
    <name evidence="4" type="ORF">ACFSQJ_10170</name>
</gene>
<dbReference type="InterPro" id="IPR007627">
    <property type="entry name" value="RNA_pol_sigma70_r2"/>
</dbReference>
<protein>
    <submittedName>
        <fullName evidence="4">RNA polymerase sigma factor</fullName>
    </submittedName>
</protein>
<dbReference type="RefSeq" id="WP_377766855.1">
    <property type="nucleotide sequence ID" value="NZ_JBHULB010000012.1"/>
</dbReference>
<dbReference type="EMBL" id="JBHULB010000012">
    <property type="protein sequence ID" value="MFD2587297.1"/>
    <property type="molecule type" value="Genomic_DNA"/>
</dbReference>
<dbReference type="InterPro" id="IPR013324">
    <property type="entry name" value="RNA_pol_sigma_r3/r4-like"/>
</dbReference>
<dbReference type="Pfam" id="PF08281">
    <property type="entry name" value="Sigma70_r4_2"/>
    <property type="match status" value="1"/>
</dbReference>
<dbReference type="SUPFAM" id="SSF88659">
    <property type="entry name" value="Sigma3 and sigma4 domains of RNA polymerase sigma factors"/>
    <property type="match status" value="1"/>
</dbReference>
<accession>A0ABW5MW12</accession>
<dbReference type="InterPro" id="IPR014284">
    <property type="entry name" value="RNA_pol_sigma-70_dom"/>
</dbReference>
<evidence type="ECO:0000259" key="3">
    <source>
        <dbReference type="Pfam" id="PF20239"/>
    </source>
</evidence>
<reference evidence="5" key="1">
    <citation type="journal article" date="2019" name="Int. J. Syst. Evol. Microbiol.">
        <title>The Global Catalogue of Microorganisms (GCM) 10K type strain sequencing project: providing services to taxonomists for standard genome sequencing and annotation.</title>
        <authorList>
            <consortium name="The Broad Institute Genomics Platform"/>
            <consortium name="The Broad Institute Genome Sequencing Center for Infectious Disease"/>
            <person name="Wu L."/>
            <person name="Ma J."/>
        </authorList>
    </citation>
    <scope>NUCLEOTIDE SEQUENCE [LARGE SCALE GENOMIC DNA]</scope>
    <source>
        <strain evidence="5">KCTC 52368</strain>
    </source>
</reference>
<dbReference type="Gene3D" id="1.10.1740.10">
    <property type="match status" value="1"/>
</dbReference>
<dbReference type="InterPro" id="IPR013249">
    <property type="entry name" value="RNA_pol_sigma70_r4_t2"/>
</dbReference>
<feature type="domain" description="RNA polymerase sigma-70 region 2" evidence="1">
    <location>
        <begin position="17"/>
        <end position="81"/>
    </location>
</feature>
<keyword evidence="5" id="KW-1185">Reference proteome</keyword>
<dbReference type="InterPro" id="IPR013325">
    <property type="entry name" value="RNA_pol_sigma_r2"/>
</dbReference>
<feature type="domain" description="RNA polymerase sigma factor 70 region 4 type 2" evidence="2">
    <location>
        <begin position="115"/>
        <end position="165"/>
    </location>
</feature>
<dbReference type="Proteomes" id="UP001597526">
    <property type="component" value="Unassembled WGS sequence"/>
</dbReference>
<evidence type="ECO:0000259" key="2">
    <source>
        <dbReference type="Pfam" id="PF08281"/>
    </source>
</evidence>
<sequence>MQNKKATDTVEHLFRNEYGKVIALLTSKYGVAYLEKIEDAIQDAFIKAMRLWAFKDIPDKPTAWLFRVANNALIDGLRRDKKMSYLEDSKTAEAAGSRVELATKDELTDSQLKMIFACCHPALSEEHQLILSLKLIGGFSNKELAEALLKKEETVAKSFTRAKKKFKNKVQFLQIPIQMGLQSRLFVVLRVIYLLFSEGYATTTGSQMVKQDICYESLRLALLLRENKYCRHPNLEALIALMCFHAARFDSRLDENGDLVSLEFHDRSKYSKELIKIAEYHLENSGTLDRLPSNYHLEAAVSYYHCSAKTFEKTDWKSILYLYDLQLKQQFSPIAALNRIVPYAKVYGAKKALTVLEVLEEKTNFGSNSLFYAIKADLFFQLENDKAHQEHLQKAIRLSKNELVKKHLRKKIRKV</sequence>
<evidence type="ECO:0000313" key="5">
    <source>
        <dbReference type="Proteomes" id="UP001597526"/>
    </source>
</evidence>
<dbReference type="InterPro" id="IPR046531">
    <property type="entry name" value="DUF6596"/>
</dbReference>
<organism evidence="4 5">
    <name type="scientific">Croceitalea marina</name>
    <dbReference type="NCBI Taxonomy" id="1775166"/>
    <lineage>
        <taxon>Bacteria</taxon>
        <taxon>Pseudomonadati</taxon>
        <taxon>Bacteroidota</taxon>
        <taxon>Flavobacteriia</taxon>
        <taxon>Flavobacteriales</taxon>
        <taxon>Flavobacteriaceae</taxon>
        <taxon>Croceitalea</taxon>
    </lineage>
</organism>
<proteinExistence type="predicted"/>
<name>A0ABW5MW12_9FLAO</name>
<feature type="domain" description="DUF6596" evidence="3">
    <location>
        <begin position="184"/>
        <end position="285"/>
    </location>
</feature>
<dbReference type="InterPro" id="IPR036388">
    <property type="entry name" value="WH-like_DNA-bd_sf"/>
</dbReference>
<dbReference type="Gene3D" id="1.10.10.10">
    <property type="entry name" value="Winged helix-like DNA-binding domain superfamily/Winged helix DNA-binding domain"/>
    <property type="match status" value="1"/>
</dbReference>
<dbReference type="NCBIfam" id="TIGR02937">
    <property type="entry name" value="sigma70-ECF"/>
    <property type="match status" value="1"/>
</dbReference>
<evidence type="ECO:0000259" key="1">
    <source>
        <dbReference type="Pfam" id="PF04542"/>
    </source>
</evidence>
<dbReference type="PANTHER" id="PTHR47756:SF2">
    <property type="entry name" value="BLL6612 PROTEIN"/>
    <property type="match status" value="1"/>
</dbReference>
<dbReference type="PANTHER" id="PTHR47756">
    <property type="entry name" value="BLL6612 PROTEIN-RELATED"/>
    <property type="match status" value="1"/>
</dbReference>